<gene>
    <name evidence="1" type="ORF">DP114_32070</name>
</gene>
<organism evidence="1 2">
    <name type="scientific">Brasilonema sennae CENA114</name>
    <dbReference type="NCBI Taxonomy" id="415709"/>
    <lineage>
        <taxon>Bacteria</taxon>
        <taxon>Bacillati</taxon>
        <taxon>Cyanobacteriota</taxon>
        <taxon>Cyanophyceae</taxon>
        <taxon>Nostocales</taxon>
        <taxon>Scytonemataceae</taxon>
        <taxon>Brasilonema</taxon>
        <taxon>Bromeliae group (in: Brasilonema)</taxon>
    </lineage>
</organism>
<dbReference type="EMBL" id="CP030118">
    <property type="protein sequence ID" value="QDL11924.1"/>
    <property type="molecule type" value="Genomic_DNA"/>
</dbReference>
<evidence type="ECO:0000313" key="1">
    <source>
        <dbReference type="EMBL" id="QDL11924.1"/>
    </source>
</evidence>
<accession>A0A856MP43</accession>
<dbReference type="Proteomes" id="UP000503129">
    <property type="component" value="Chromosome"/>
</dbReference>
<dbReference type="KEGG" id="bsen:DP114_32070"/>
<evidence type="ECO:0000313" key="2">
    <source>
        <dbReference type="Proteomes" id="UP000503129"/>
    </source>
</evidence>
<protein>
    <submittedName>
        <fullName evidence="1">Uncharacterized protein</fullName>
    </submittedName>
</protein>
<sequence>MLTILTLPQIFLTLGEDSEPFLIRVKGGIYDSIPQRSFTNIDLVYSWLGLCAFVGARIAVYSVSNGNQPQSSEFFTCIHPKKPEGNTVLVIWDN</sequence>
<keyword evidence="2" id="KW-1185">Reference proteome</keyword>
<name>A0A856MP43_9CYAN</name>
<dbReference type="AlphaFoldDB" id="A0A856MP43"/>
<proteinExistence type="predicted"/>
<reference evidence="1 2" key="1">
    <citation type="submission" date="2018-06" db="EMBL/GenBank/DDBJ databases">
        <title>Comparative genomics of Brasilonema spp. strains.</title>
        <authorList>
            <person name="Alvarenga D.O."/>
            <person name="Fiore M.F."/>
            <person name="Varani A.M."/>
        </authorList>
    </citation>
    <scope>NUCLEOTIDE SEQUENCE [LARGE SCALE GENOMIC DNA]</scope>
    <source>
        <strain evidence="1 2">CENA114</strain>
    </source>
</reference>